<feature type="transmembrane region" description="Helical" evidence="1">
    <location>
        <begin position="100"/>
        <end position="120"/>
    </location>
</feature>
<accession>A0ABY5TPN4</accession>
<dbReference type="Proteomes" id="UP001059934">
    <property type="component" value="Chromosome"/>
</dbReference>
<evidence type="ECO:0000256" key="1">
    <source>
        <dbReference type="SAM" id="Phobius"/>
    </source>
</evidence>
<sequence length="132" mass="14424">MIERSLDKISVGAVLIAAFSCAGCFPALGSLGAALGLGFLGQYEGVMINKLLPIFAGFLLVINMYSWSKHRVHWRGTLSIIPPVAVLATLYPLWKYGWSTYLFYAALTMMVAVSISEVIWPTQTFCETKAAV</sequence>
<keyword evidence="1" id="KW-0472">Membrane</keyword>
<dbReference type="PROSITE" id="PS51257">
    <property type="entry name" value="PROKAR_LIPOPROTEIN"/>
    <property type="match status" value="1"/>
</dbReference>
<name>A0ABY5TPN4_9GAMM</name>
<keyword evidence="1" id="KW-1133">Transmembrane helix</keyword>
<feature type="transmembrane region" description="Helical" evidence="1">
    <location>
        <begin position="12"/>
        <end position="40"/>
    </location>
</feature>
<dbReference type="NCBIfam" id="NF033784">
    <property type="entry name" value="transport_merC"/>
    <property type="match status" value="1"/>
</dbReference>
<evidence type="ECO:0000313" key="2">
    <source>
        <dbReference type="EMBL" id="UVW35784.1"/>
    </source>
</evidence>
<evidence type="ECO:0000313" key="3">
    <source>
        <dbReference type="Proteomes" id="UP001059934"/>
    </source>
</evidence>
<feature type="transmembrane region" description="Helical" evidence="1">
    <location>
        <begin position="77"/>
        <end position="94"/>
    </location>
</feature>
<dbReference type="EMBL" id="CP103416">
    <property type="protein sequence ID" value="UVW35784.1"/>
    <property type="molecule type" value="Genomic_DNA"/>
</dbReference>
<organism evidence="2 3">
    <name type="scientific">SAR92 clade bacterium H455</name>
    <dbReference type="NCBI Taxonomy" id="2974818"/>
    <lineage>
        <taxon>Bacteria</taxon>
        <taxon>Pseudomonadati</taxon>
        <taxon>Pseudomonadota</taxon>
        <taxon>Gammaproteobacteria</taxon>
        <taxon>Cellvibrionales</taxon>
        <taxon>Porticoccaceae</taxon>
        <taxon>SAR92 clade</taxon>
    </lineage>
</organism>
<feature type="transmembrane region" description="Helical" evidence="1">
    <location>
        <begin position="46"/>
        <end position="65"/>
    </location>
</feature>
<dbReference type="Pfam" id="PF03203">
    <property type="entry name" value="MerC"/>
    <property type="match status" value="1"/>
</dbReference>
<keyword evidence="3" id="KW-1185">Reference proteome</keyword>
<reference evidence="2" key="1">
    <citation type="submission" date="2022-08" db="EMBL/GenBank/DDBJ databases">
        <title>Catabolic pathway analysis in culturable SAR92 clade bacteria reveals their overlooked roles in DMSP degradation in coastal seas.</title>
        <authorList>
            <person name="He X."/>
            <person name="Zhang X."/>
            <person name="Zhang Y."/>
        </authorList>
    </citation>
    <scope>NUCLEOTIDE SEQUENCE</scope>
    <source>
        <strain evidence="2">H455</strain>
    </source>
</reference>
<keyword evidence="1" id="KW-0812">Transmembrane</keyword>
<protein>
    <submittedName>
        <fullName evidence="2">Organomercurial transporter MerC</fullName>
    </submittedName>
</protein>
<proteinExistence type="predicted"/>
<gene>
    <name evidence="2" type="primary">merC</name>
    <name evidence="2" type="ORF">NYF23_04015</name>
</gene>
<dbReference type="InterPro" id="IPR004891">
    <property type="entry name" value="Mercury-R_MerC"/>
</dbReference>